<protein>
    <submittedName>
        <fullName evidence="1">Uncharacterized protein</fullName>
    </submittedName>
</protein>
<sequence>MKKSYSQYTAEDLTGLGLSVTMQLLFDQITAVDPSPWLLQTLAYNNALPTSTEKARSELLIMPVLVELKQRNTEKIAIFSGHQFDIDKKRGLKGFCDFLISNKYNAAFVESPVIAIVEAKKDQDLIDASPQCVAEMYAAQLFNQNHQDNIPRVYGAVTSGYEWLFLCLEGNQVGIDSSRYFIQNLPELLGVLQNIIDSLCPPPPR</sequence>
<gene>
    <name evidence="1" type="ORF">DM484_11000</name>
</gene>
<accession>A0A2W4RIQ1</accession>
<comment type="caution">
    <text evidence="1">The sequence shown here is derived from an EMBL/GenBank/DDBJ whole genome shotgun (WGS) entry which is preliminary data.</text>
</comment>
<dbReference type="AlphaFoldDB" id="A0A2W4RIQ1"/>
<reference evidence="1 2" key="1">
    <citation type="journal article" date="2018" name="Aquat. Microb. Ecol.">
        <title>Gammaproteobacterial methanotrophs dominate.</title>
        <authorList>
            <person name="Rissanen A.J."/>
            <person name="Saarenheimo J."/>
            <person name="Tiirola M."/>
            <person name="Peura S."/>
            <person name="Aalto S.L."/>
            <person name="Karvinen A."/>
            <person name="Nykanen H."/>
        </authorList>
    </citation>
    <scope>NUCLEOTIDE SEQUENCE [LARGE SCALE GENOMIC DNA]</scope>
    <source>
        <strain evidence="1">AMbin10</strain>
    </source>
</reference>
<evidence type="ECO:0000313" key="1">
    <source>
        <dbReference type="EMBL" id="PZN79648.1"/>
    </source>
</evidence>
<dbReference type="Proteomes" id="UP000249396">
    <property type="component" value="Unassembled WGS sequence"/>
</dbReference>
<proteinExistence type="predicted"/>
<organism evidence="1 2">
    <name type="scientific">Candidatus Methylumidiphilus alinenensis</name>
    <dbReference type="NCBI Taxonomy" id="2202197"/>
    <lineage>
        <taxon>Bacteria</taxon>
        <taxon>Pseudomonadati</taxon>
        <taxon>Pseudomonadota</taxon>
        <taxon>Gammaproteobacteria</taxon>
        <taxon>Methylococcales</taxon>
        <taxon>Candidatus Methylumidiphilus</taxon>
    </lineage>
</organism>
<name>A0A2W4RIQ1_9GAMM</name>
<dbReference type="EMBL" id="QJPH01000294">
    <property type="protein sequence ID" value="PZN79648.1"/>
    <property type="molecule type" value="Genomic_DNA"/>
</dbReference>
<evidence type="ECO:0000313" key="2">
    <source>
        <dbReference type="Proteomes" id="UP000249396"/>
    </source>
</evidence>